<dbReference type="GO" id="GO:0016787">
    <property type="term" value="F:hydrolase activity"/>
    <property type="evidence" value="ECO:0007669"/>
    <property type="project" value="UniProtKB-KW"/>
</dbReference>
<dbReference type="PANTHER" id="PTHR12604">
    <property type="entry name" value="KU AUTOANTIGEN DNA HELICASE"/>
    <property type="match status" value="1"/>
</dbReference>
<comment type="similarity">
    <text evidence="3">Belongs to the ku80 family.</text>
</comment>
<dbReference type="InParanoid" id="A0A1Y1UQF2"/>
<dbReference type="EMBL" id="NBSH01000002">
    <property type="protein sequence ID" value="ORX39724.1"/>
    <property type="molecule type" value="Genomic_DNA"/>
</dbReference>
<dbReference type="OrthoDB" id="30826at2759"/>
<organism evidence="20 21">
    <name type="scientific">Kockovaella imperatae</name>
    <dbReference type="NCBI Taxonomy" id="4999"/>
    <lineage>
        <taxon>Eukaryota</taxon>
        <taxon>Fungi</taxon>
        <taxon>Dikarya</taxon>
        <taxon>Basidiomycota</taxon>
        <taxon>Agaricomycotina</taxon>
        <taxon>Tremellomycetes</taxon>
        <taxon>Tremellales</taxon>
        <taxon>Cuniculitremaceae</taxon>
        <taxon>Kockovaella</taxon>
    </lineage>
</organism>
<comment type="subcellular location">
    <subcellularLocation>
        <location evidence="2">Chromosome</location>
        <location evidence="2">Telomere</location>
    </subcellularLocation>
    <subcellularLocation>
        <location evidence="1">Nucleus</location>
    </subcellularLocation>
</comment>
<evidence type="ECO:0000256" key="11">
    <source>
        <dbReference type="ARBA" id="ARBA00022840"/>
    </source>
</evidence>
<dbReference type="CDD" id="cd00873">
    <property type="entry name" value="KU80"/>
    <property type="match status" value="1"/>
</dbReference>
<keyword evidence="12" id="KW-0779">Telomere</keyword>
<evidence type="ECO:0000256" key="5">
    <source>
        <dbReference type="ARBA" id="ARBA00021792"/>
    </source>
</evidence>
<evidence type="ECO:0000256" key="13">
    <source>
        <dbReference type="ARBA" id="ARBA00023125"/>
    </source>
</evidence>
<evidence type="ECO:0000256" key="18">
    <source>
        <dbReference type="SAM" id="MobiDB-lite"/>
    </source>
</evidence>
<dbReference type="PANTHER" id="PTHR12604:SF4">
    <property type="entry name" value="X-RAY REPAIR CROSS-COMPLEMENTING PROTEIN 5"/>
    <property type="match status" value="1"/>
</dbReference>
<feature type="domain" description="VWFA" evidence="19">
    <location>
        <begin position="9"/>
        <end position="178"/>
    </location>
</feature>
<dbReference type="GO" id="GO:0000723">
    <property type="term" value="P:telomere maintenance"/>
    <property type="evidence" value="ECO:0007669"/>
    <property type="project" value="InterPro"/>
</dbReference>
<name>A0A1Y1UQF2_9TREE</name>
<dbReference type="Gene3D" id="3.40.50.410">
    <property type="entry name" value="von Willebrand factor, type A domain"/>
    <property type="match status" value="1"/>
</dbReference>
<evidence type="ECO:0000256" key="3">
    <source>
        <dbReference type="ARBA" id="ARBA00007726"/>
    </source>
</evidence>
<evidence type="ECO:0000256" key="9">
    <source>
        <dbReference type="ARBA" id="ARBA00022801"/>
    </source>
</evidence>
<feature type="compositionally biased region" description="Basic and acidic residues" evidence="18">
    <location>
        <begin position="329"/>
        <end position="341"/>
    </location>
</feature>
<evidence type="ECO:0000256" key="2">
    <source>
        <dbReference type="ARBA" id="ARBA00004574"/>
    </source>
</evidence>
<dbReference type="GO" id="GO:0000781">
    <property type="term" value="C:chromosome, telomeric region"/>
    <property type="evidence" value="ECO:0007669"/>
    <property type="project" value="UniProtKB-SubCell"/>
</dbReference>
<dbReference type="InterPro" id="IPR036494">
    <property type="entry name" value="Ku_C_sf"/>
</dbReference>
<dbReference type="InterPro" id="IPR016194">
    <property type="entry name" value="SPOC-like_C_dom_sf"/>
</dbReference>
<accession>A0A1Y1UQF2</accession>
<dbReference type="SMART" id="SM00559">
    <property type="entry name" value="Ku78"/>
    <property type="match status" value="1"/>
</dbReference>
<dbReference type="EC" id="3.6.4.12" evidence="4"/>
<dbReference type="InterPro" id="IPR006164">
    <property type="entry name" value="DNA_bd_Ku70/Ku80"/>
</dbReference>
<dbReference type="Gene3D" id="2.40.290.10">
    <property type="match status" value="1"/>
</dbReference>
<keyword evidence="10" id="KW-0347">Helicase</keyword>
<evidence type="ECO:0000256" key="14">
    <source>
        <dbReference type="ARBA" id="ARBA00023172"/>
    </source>
</evidence>
<dbReference type="Pfam" id="PF08785">
    <property type="entry name" value="Ku_PK_bind"/>
    <property type="match status" value="1"/>
</dbReference>
<evidence type="ECO:0000313" key="21">
    <source>
        <dbReference type="Proteomes" id="UP000193218"/>
    </source>
</evidence>
<keyword evidence="9" id="KW-0378">Hydrolase</keyword>
<keyword evidence="14" id="KW-0233">DNA recombination</keyword>
<dbReference type="SUPFAM" id="SSF101420">
    <property type="entry name" value="C-terminal domain of Ku80"/>
    <property type="match status" value="1"/>
</dbReference>
<keyword evidence="16" id="KW-0539">Nucleus</keyword>
<dbReference type="Gene3D" id="1.25.40.240">
    <property type="entry name" value="Ku, C-terminal domain"/>
    <property type="match status" value="1"/>
</dbReference>
<dbReference type="CDD" id="cd00198">
    <property type="entry name" value="vWFA"/>
    <property type="match status" value="1"/>
</dbReference>
<protein>
    <recommendedName>
        <fullName evidence="5">ATP-dependent DNA helicase II subunit 2</fullName>
        <ecNumber evidence="4">3.6.4.12</ecNumber>
    </recommendedName>
    <alternativeName>
        <fullName evidence="17">ATP-dependent DNA helicase II subunit Ku80</fullName>
    </alternativeName>
</protein>
<dbReference type="InterPro" id="IPR036465">
    <property type="entry name" value="vWFA_dom_sf"/>
</dbReference>
<evidence type="ECO:0000256" key="10">
    <source>
        <dbReference type="ARBA" id="ARBA00022806"/>
    </source>
</evidence>
<dbReference type="InterPro" id="IPR014893">
    <property type="entry name" value="Ku_PK_bind"/>
</dbReference>
<dbReference type="Proteomes" id="UP000193218">
    <property type="component" value="Unassembled WGS sequence"/>
</dbReference>
<dbReference type="FunCoup" id="A0A1Y1UQF2">
    <property type="interactions" value="414"/>
</dbReference>
<keyword evidence="6" id="KW-0158">Chromosome</keyword>
<dbReference type="GO" id="GO:0006303">
    <property type="term" value="P:double-strand break repair via nonhomologous end joining"/>
    <property type="evidence" value="ECO:0007669"/>
    <property type="project" value="InterPro"/>
</dbReference>
<evidence type="ECO:0000256" key="16">
    <source>
        <dbReference type="ARBA" id="ARBA00023242"/>
    </source>
</evidence>
<keyword evidence="13" id="KW-0238">DNA-binding</keyword>
<keyword evidence="7" id="KW-0547">Nucleotide-binding</keyword>
<dbReference type="GO" id="GO:0005524">
    <property type="term" value="F:ATP binding"/>
    <property type="evidence" value="ECO:0007669"/>
    <property type="project" value="UniProtKB-KW"/>
</dbReference>
<evidence type="ECO:0000256" key="1">
    <source>
        <dbReference type="ARBA" id="ARBA00004123"/>
    </source>
</evidence>
<sequence length="756" mass="85438">MPDRAGYELVVYAIDVSPSMGEVKVDGIGERTKLDLAKEYVARRCEPKISSGRKTEAIGIVSFGGRTNNQANQAYKAQNPEDDDPPYEAVSCDVAIQTAKPKTVEELLNLELGKVEGNPVSALMVALDMVHTHKHTKSWALEVVLVTDGESAFAQDEYEELMDRFDDMGVKLTIVGIGFQDPVLPVEKDKTRNKRLSEKFWRTFFELLHKRMAPNTDSDAILPSYCVFDEALAEVRLPKPATVNGTVSGIDLHIGSASVDPAQAITIPIKYSKATMKARPPSLSKAWKAAMPTEAGPSQLARFQPSGSTFETGMISAEVKNFTSYVIRHQEKGKERERPEQNLEDDDYEPVATQELPMEEEDEEPVAKEDIVKAWRFGSTWVPMEADTFEPLDTQKGVEILGFFPRSSVKRHLLMGEVRFVWPDMSSPKAQIQFSSLVEGMSLRDMVAVVRWVLKDRADPVIGLCVPEMDYPGDDKRLDYMFWVKLPFAEDEHTFWFPSLTEYKTTSAKKVTEHPLLPTKEQCALMDDLVEGMDLDAYADKIEEGSRWFEPSRSFNPVIHRIKEAIFHASTSEEPLGPPHPELTKYFETPDEILEAVDKTMAKLQTALNIKKVPPKMRRKMEKQALRPDEGYIDIDQLFDAKPEPGVKVESQDSDVILKRGRLISNERPVEDFRRVIEGEGDVFRKAIRDLGVVIKENVAASFSRQAFPMAIECLEAMRETALVYEEVETFNDYMDELEAFIVAPGFKHQDFWDSE</sequence>
<dbReference type="Gene3D" id="1.10.1600.10">
    <property type="match status" value="1"/>
</dbReference>
<dbReference type="SUPFAM" id="SSF53300">
    <property type="entry name" value="vWA-like"/>
    <property type="match status" value="1"/>
</dbReference>
<dbReference type="Pfam" id="PF02735">
    <property type="entry name" value="Ku"/>
    <property type="match status" value="1"/>
</dbReference>
<evidence type="ECO:0000313" key="20">
    <source>
        <dbReference type="EMBL" id="ORX39724.1"/>
    </source>
</evidence>
<dbReference type="GO" id="GO:0043564">
    <property type="term" value="C:Ku70:Ku80 complex"/>
    <property type="evidence" value="ECO:0007669"/>
    <property type="project" value="InterPro"/>
</dbReference>
<dbReference type="InterPro" id="IPR024193">
    <property type="entry name" value="Ku80"/>
</dbReference>
<dbReference type="RefSeq" id="XP_021873509.1">
    <property type="nucleotide sequence ID" value="XM_022013136.1"/>
</dbReference>
<evidence type="ECO:0000256" key="12">
    <source>
        <dbReference type="ARBA" id="ARBA00022895"/>
    </source>
</evidence>
<dbReference type="InterPro" id="IPR002035">
    <property type="entry name" value="VWF_A"/>
</dbReference>
<evidence type="ECO:0000256" key="4">
    <source>
        <dbReference type="ARBA" id="ARBA00012551"/>
    </source>
</evidence>
<comment type="caution">
    <text evidence="20">The sequence shown here is derived from an EMBL/GenBank/DDBJ whole genome shotgun (WGS) entry which is preliminary data.</text>
</comment>
<reference evidence="20 21" key="1">
    <citation type="submission" date="2017-03" db="EMBL/GenBank/DDBJ databases">
        <title>Widespread Adenine N6-methylation of Active Genes in Fungi.</title>
        <authorList>
            <consortium name="DOE Joint Genome Institute"/>
            <person name="Mondo S.J."/>
            <person name="Dannebaum R.O."/>
            <person name="Kuo R.C."/>
            <person name="Louie K.B."/>
            <person name="Bewick A.J."/>
            <person name="Labutti K."/>
            <person name="Haridas S."/>
            <person name="Kuo A."/>
            <person name="Salamov A."/>
            <person name="Ahrendt S.R."/>
            <person name="Lau R."/>
            <person name="Bowen B.P."/>
            <person name="Lipzen A."/>
            <person name="Sullivan W."/>
            <person name="Andreopoulos W.B."/>
            <person name="Clum A."/>
            <person name="Lindquist E."/>
            <person name="Daum C."/>
            <person name="Northen T.R."/>
            <person name="Ramamoorthy G."/>
            <person name="Schmitz R.J."/>
            <person name="Gryganskyi A."/>
            <person name="Culley D."/>
            <person name="Magnuson J."/>
            <person name="James T.Y."/>
            <person name="O'Malley M.A."/>
            <person name="Stajich J.E."/>
            <person name="Spatafora J.W."/>
            <person name="Visel A."/>
            <person name="Grigoriev I.V."/>
        </authorList>
    </citation>
    <scope>NUCLEOTIDE SEQUENCE [LARGE SCALE GENOMIC DNA]</scope>
    <source>
        <strain evidence="20 21">NRRL Y-17943</strain>
    </source>
</reference>
<dbReference type="AlphaFoldDB" id="A0A1Y1UQF2"/>
<keyword evidence="11" id="KW-0067">ATP-binding</keyword>
<dbReference type="GO" id="GO:0006310">
    <property type="term" value="P:DNA recombination"/>
    <property type="evidence" value="ECO:0007669"/>
    <property type="project" value="UniProtKB-KW"/>
</dbReference>
<gene>
    <name evidence="20" type="ORF">BD324DRAFT_575593</name>
</gene>
<keyword evidence="8" id="KW-0227">DNA damage</keyword>
<evidence type="ECO:0000259" key="19">
    <source>
        <dbReference type="PROSITE" id="PS50234"/>
    </source>
</evidence>
<dbReference type="GO" id="GO:0003690">
    <property type="term" value="F:double-stranded DNA binding"/>
    <property type="evidence" value="ECO:0007669"/>
    <property type="project" value="TreeGrafter"/>
</dbReference>
<keyword evidence="21" id="KW-1185">Reference proteome</keyword>
<evidence type="ECO:0000256" key="15">
    <source>
        <dbReference type="ARBA" id="ARBA00023204"/>
    </source>
</evidence>
<dbReference type="SUPFAM" id="SSF100939">
    <property type="entry name" value="SPOC domain-like"/>
    <property type="match status" value="1"/>
</dbReference>
<dbReference type="STRING" id="4999.A0A1Y1UQF2"/>
<dbReference type="GO" id="GO:0003678">
    <property type="term" value="F:DNA helicase activity"/>
    <property type="evidence" value="ECO:0007669"/>
    <property type="project" value="UniProtKB-EC"/>
</dbReference>
<evidence type="ECO:0000256" key="17">
    <source>
        <dbReference type="ARBA" id="ARBA00031847"/>
    </source>
</evidence>
<evidence type="ECO:0000256" key="6">
    <source>
        <dbReference type="ARBA" id="ARBA00022454"/>
    </source>
</evidence>
<evidence type="ECO:0000256" key="7">
    <source>
        <dbReference type="ARBA" id="ARBA00022741"/>
    </source>
</evidence>
<feature type="region of interest" description="Disordered" evidence="18">
    <location>
        <begin position="329"/>
        <end position="350"/>
    </location>
</feature>
<evidence type="ECO:0000256" key="8">
    <source>
        <dbReference type="ARBA" id="ARBA00022763"/>
    </source>
</evidence>
<dbReference type="PROSITE" id="PS50234">
    <property type="entry name" value="VWFA"/>
    <property type="match status" value="1"/>
</dbReference>
<dbReference type="GO" id="GO:0003684">
    <property type="term" value="F:damaged DNA binding"/>
    <property type="evidence" value="ECO:0007669"/>
    <property type="project" value="InterPro"/>
</dbReference>
<proteinExistence type="inferred from homology"/>
<dbReference type="GeneID" id="33554944"/>
<keyword evidence="15" id="KW-0234">DNA repair</keyword>
<dbReference type="GO" id="GO:0042162">
    <property type="term" value="F:telomeric DNA binding"/>
    <property type="evidence" value="ECO:0007669"/>
    <property type="project" value="InterPro"/>
</dbReference>